<evidence type="ECO:0000256" key="5">
    <source>
        <dbReference type="ARBA" id="ARBA00022519"/>
    </source>
</evidence>
<keyword evidence="4" id="KW-1003">Cell membrane</keyword>
<keyword evidence="6" id="KW-0812">Transmembrane</keyword>
<comment type="subcellular location">
    <subcellularLocation>
        <location evidence="1">Cell inner membrane</location>
        <topology evidence="1">Multi-pass membrane protein</topology>
    </subcellularLocation>
</comment>
<evidence type="ECO:0000256" key="8">
    <source>
        <dbReference type="ARBA" id="ARBA00023136"/>
    </source>
</evidence>
<evidence type="ECO:0000256" key="1">
    <source>
        <dbReference type="ARBA" id="ARBA00004429"/>
    </source>
</evidence>
<dbReference type="AlphaFoldDB" id="A0A2M8P1Q2"/>
<dbReference type="Gene3D" id="3.40.30.60">
    <property type="entry name" value="FHIPEP family, domain 1"/>
    <property type="match status" value="1"/>
</dbReference>
<dbReference type="Gene3D" id="3.40.50.12790">
    <property type="entry name" value="FHIPEP family, domain 4"/>
    <property type="match status" value="1"/>
</dbReference>
<dbReference type="InterPro" id="IPR001712">
    <property type="entry name" value="T3SS_FHIPEP"/>
</dbReference>
<keyword evidence="7" id="KW-1133">Transmembrane helix</keyword>
<dbReference type="PANTHER" id="PTHR30161">
    <property type="entry name" value="FLAGELLAR EXPORT PROTEIN, MEMBRANE FLHA SUBUNIT-RELATED"/>
    <property type="match status" value="1"/>
</dbReference>
<dbReference type="GO" id="GO:0005886">
    <property type="term" value="C:plasma membrane"/>
    <property type="evidence" value="ECO:0007669"/>
    <property type="project" value="UniProtKB-SubCell"/>
</dbReference>
<sequence>MMTTLKLTLLLDSALGEALDEGAIREAAQASAQALCTRLGLPATPTLTVERAALSHGLAALQVEDSLCRHADSLESALFAAGRGTLYAPSSREMIAAWLREQPERMPPFFSAFVQHVLSAQADRLLSEPVLAAYRDLLPETLSTYSLSALHKVLAPLLASRLSLQNVKAIAEALEESADERAEALFAQLRPQRLAITCSTATLRALTESAREDERELFSLMRDGLFHELGIRLPSLTFAVDDSLPFNQFSLTLNDLPSVAWQGLSAEQVLVNASAEQVRERGIPAQPAHNVANGRQVALAHSADADAIRAEGFYVWTPFGHLVLNVSALLRQHSALFMCQEMARSMLDQVGLAFPALAEAIQARITLPALARLLRALLAEGVGVRNMRLILEAILAYDYILMPSGYLAFDERLQVSAPPNLEAGLVAFVRTRLCRQLTHQAAREGTPIPVHLLSPELEAAVLEAPEQAQARLLGALRAHIAKASESAPILLTTNDIRATVRALIGVELPQVRVLAYQELVPEVAVQPIARLTLDES</sequence>
<evidence type="ECO:0008006" key="11">
    <source>
        <dbReference type="Google" id="ProtNLM"/>
    </source>
</evidence>
<dbReference type="EMBL" id="PGTK01000003">
    <property type="protein sequence ID" value="PJF31480.1"/>
    <property type="molecule type" value="Genomic_DNA"/>
</dbReference>
<evidence type="ECO:0000256" key="2">
    <source>
        <dbReference type="ARBA" id="ARBA00008835"/>
    </source>
</evidence>
<reference evidence="9 10" key="1">
    <citation type="submission" date="2017-11" db="EMBL/GenBank/DDBJ databases">
        <title>Evolution of Phototrophy in the Chloroflexi Phylum Driven by Horizontal Gene Transfer.</title>
        <authorList>
            <person name="Ward L.M."/>
            <person name="Hemp J."/>
            <person name="Shih P.M."/>
            <person name="Mcglynn S.E."/>
            <person name="Fischer W."/>
        </authorList>
    </citation>
    <scope>NUCLEOTIDE SEQUENCE [LARGE SCALE GENOMIC DNA]</scope>
    <source>
        <strain evidence="9">CP2_2F</strain>
    </source>
</reference>
<dbReference type="InterPro" id="IPR042193">
    <property type="entry name" value="FHIPEP_3"/>
</dbReference>
<keyword evidence="3" id="KW-0813">Transport</keyword>
<name>A0A2M8P1Q2_9CHLR</name>
<evidence type="ECO:0000256" key="6">
    <source>
        <dbReference type="ARBA" id="ARBA00022692"/>
    </source>
</evidence>
<keyword evidence="5" id="KW-0997">Cell inner membrane</keyword>
<protein>
    <recommendedName>
        <fullName evidence="11">Flagellar biosynthesis protein FlhA</fullName>
    </recommendedName>
</protein>
<dbReference type="Proteomes" id="UP000228921">
    <property type="component" value="Unassembled WGS sequence"/>
</dbReference>
<organism evidence="9 10">
    <name type="scientific">Candidatus Thermofonsia Clade 1 bacterium</name>
    <dbReference type="NCBI Taxonomy" id="2364210"/>
    <lineage>
        <taxon>Bacteria</taxon>
        <taxon>Bacillati</taxon>
        <taxon>Chloroflexota</taxon>
        <taxon>Candidatus Thermofontia</taxon>
        <taxon>Candidatus Thermofonsia Clade 1</taxon>
    </lineage>
</organism>
<dbReference type="InterPro" id="IPR042196">
    <property type="entry name" value="FHIPEP_4"/>
</dbReference>
<evidence type="ECO:0000313" key="9">
    <source>
        <dbReference type="EMBL" id="PJF31480.1"/>
    </source>
</evidence>
<comment type="similarity">
    <text evidence="2">Belongs to the FHIPEP (flagella/HR/invasion proteins export pore) family.</text>
</comment>
<keyword evidence="8" id="KW-0472">Membrane</keyword>
<dbReference type="InterPro" id="IPR042194">
    <property type="entry name" value="FHIPEP_1"/>
</dbReference>
<dbReference type="Pfam" id="PF00771">
    <property type="entry name" value="FHIPEP"/>
    <property type="match status" value="1"/>
</dbReference>
<evidence type="ECO:0000313" key="10">
    <source>
        <dbReference type="Proteomes" id="UP000228921"/>
    </source>
</evidence>
<evidence type="ECO:0000256" key="4">
    <source>
        <dbReference type="ARBA" id="ARBA00022475"/>
    </source>
</evidence>
<dbReference type="PANTHER" id="PTHR30161:SF2">
    <property type="entry name" value="INVASION PROTEIN INVA"/>
    <property type="match status" value="1"/>
</dbReference>
<evidence type="ECO:0000256" key="3">
    <source>
        <dbReference type="ARBA" id="ARBA00022448"/>
    </source>
</evidence>
<dbReference type="GO" id="GO:0009306">
    <property type="term" value="P:protein secretion"/>
    <property type="evidence" value="ECO:0007669"/>
    <property type="project" value="InterPro"/>
</dbReference>
<evidence type="ECO:0000256" key="7">
    <source>
        <dbReference type="ARBA" id="ARBA00022989"/>
    </source>
</evidence>
<gene>
    <name evidence="9" type="ORF">CUN51_03895</name>
</gene>
<proteinExistence type="inferred from homology"/>
<accession>A0A2M8P1Q2</accession>
<dbReference type="Gene3D" id="1.10.8.540">
    <property type="entry name" value="FHIPEP family, domain 3"/>
    <property type="match status" value="1"/>
</dbReference>
<comment type="caution">
    <text evidence="9">The sequence shown here is derived from an EMBL/GenBank/DDBJ whole genome shotgun (WGS) entry which is preliminary data.</text>
</comment>